<dbReference type="InterPro" id="IPR003819">
    <property type="entry name" value="TauD/TfdA-like"/>
</dbReference>
<dbReference type="AlphaFoldDB" id="A0AAX6MWD9"/>
<comment type="similarity">
    <text evidence="2">Belongs to the TfdA dioxygenase family.</text>
</comment>
<evidence type="ECO:0000313" key="9">
    <source>
        <dbReference type="Proteomes" id="UP001369815"/>
    </source>
</evidence>
<dbReference type="SUPFAM" id="SSF51197">
    <property type="entry name" value="Clavaminate synthase-like"/>
    <property type="match status" value="1"/>
</dbReference>
<evidence type="ECO:0000256" key="4">
    <source>
        <dbReference type="ARBA" id="ARBA00022964"/>
    </source>
</evidence>
<feature type="domain" description="TauD/TfdA-like" evidence="7">
    <location>
        <begin position="28"/>
        <end position="319"/>
    </location>
</feature>
<evidence type="ECO:0000313" key="8">
    <source>
        <dbReference type="EMBL" id="KAK6956743.1"/>
    </source>
</evidence>
<keyword evidence="4" id="KW-0223">Dioxygenase</keyword>
<dbReference type="InterPro" id="IPR042098">
    <property type="entry name" value="TauD-like_sf"/>
</dbReference>
<evidence type="ECO:0000256" key="1">
    <source>
        <dbReference type="ARBA" id="ARBA00001954"/>
    </source>
</evidence>
<comment type="caution">
    <text evidence="8">The sequence shown here is derived from an EMBL/GenBank/DDBJ whole genome shotgun (WGS) entry which is preliminary data.</text>
</comment>
<evidence type="ECO:0000256" key="5">
    <source>
        <dbReference type="ARBA" id="ARBA00023002"/>
    </source>
</evidence>
<proteinExistence type="inferred from homology"/>
<name>A0AAX6MWD9_9PEZI</name>
<reference evidence="8 9" key="1">
    <citation type="journal article" date="2024" name="Front Chem Biol">
        <title>Unveiling the potential of Daldinia eschscholtzii MFLUCC 19-0629 through bioactivity and bioinformatics studies for enhanced sustainable agriculture production.</title>
        <authorList>
            <person name="Brooks S."/>
            <person name="Weaver J.A."/>
            <person name="Klomchit A."/>
            <person name="Alharthi S.A."/>
            <person name="Onlamun T."/>
            <person name="Nurani R."/>
            <person name="Vong T.K."/>
            <person name="Alberti F."/>
            <person name="Greco C."/>
        </authorList>
    </citation>
    <scope>NUCLEOTIDE SEQUENCE [LARGE SCALE GENOMIC DNA]</scope>
    <source>
        <strain evidence="8">MFLUCC 19-0629</strain>
    </source>
</reference>
<dbReference type="GO" id="GO:0005737">
    <property type="term" value="C:cytoplasm"/>
    <property type="evidence" value="ECO:0007669"/>
    <property type="project" value="TreeGrafter"/>
</dbReference>
<dbReference type="Pfam" id="PF02668">
    <property type="entry name" value="TauD"/>
    <property type="match status" value="1"/>
</dbReference>
<accession>A0AAX6MWD9</accession>
<evidence type="ECO:0000256" key="3">
    <source>
        <dbReference type="ARBA" id="ARBA00022723"/>
    </source>
</evidence>
<keyword evidence="9" id="KW-1185">Reference proteome</keyword>
<dbReference type="EMBL" id="JBANMG010000002">
    <property type="protein sequence ID" value="KAK6956743.1"/>
    <property type="molecule type" value="Genomic_DNA"/>
</dbReference>
<evidence type="ECO:0000259" key="7">
    <source>
        <dbReference type="Pfam" id="PF02668"/>
    </source>
</evidence>
<keyword evidence="5" id="KW-0560">Oxidoreductase</keyword>
<dbReference type="PANTHER" id="PTHR30468:SF10">
    <property type="entry name" value="TAUD_TFDA-LIKE DOMAIN-CONTAINING PROTEIN"/>
    <property type="match status" value="1"/>
</dbReference>
<keyword evidence="6" id="KW-0408">Iron</keyword>
<dbReference type="PANTHER" id="PTHR30468">
    <property type="entry name" value="ALPHA-KETOGLUTARATE-DEPENDENT SULFONATE DIOXYGENASE"/>
    <property type="match status" value="1"/>
</dbReference>
<sequence>MGSLGKSEIQYPKPLKLSGALEKFSYDDSTPAIGREFNNVDIVNDIINAPNADELIRDLGITIAQRGVVFFRAQNNLTDDQQKFLIQRLGELTGKPAESSLHVHPILNDTSEFGVGDKHISTINSVHRKKVYSGDKDANKHSQQWHSDIQFENVPPDFSSLRLTLLPKNGGDTLWASGYHIYDRLSTPYQKFLEGLTATYIANGLLFHNDNIFEGPRGNPKNVGKSFTAVHPVVRTNPVTGWKSIYAAAAFPKYINELNENESQETIKLLTQTLIENHDFQVRFKWKNENDIAIWDNRSTFHTATHDYDRLGERDGHRAVGIAEVPYLDPNSKSRREDLYGKA</sequence>
<dbReference type="Gene3D" id="3.60.130.10">
    <property type="entry name" value="Clavaminate synthase-like"/>
    <property type="match status" value="1"/>
</dbReference>
<evidence type="ECO:0000256" key="2">
    <source>
        <dbReference type="ARBA" id="ARBA00005896"/>
    </source>
</evidence>
<evidence type="ECO:0000256" key="6">
    <source>
        <dbReference type="ARBA" id="ARBA00023004"/>
    </source>
</evidence>
<organism evidence="8 9">
    <name type="scientific">Daldinia eschscholtzii</name>
    <dbReference type="NCBI Taxonomy" id="292717"/>
    <lineage>
        <taxon>Eukaryota</taxon>
        <taxon>Fungi</taxon>
        <taxon>Dikarya</taxon>
        <taxon>Ascomycota</taxon>
        <taxon>Pezizomycotina</taxon>
        <taxon>Sordariomycetes</taxon>
        <taxon>Xylariomycetidae</taxon>
        <taxon>Xylariales</taxon>
        <taxon>Hypoxylaceae</taxon>
        <taxon>Daldinia</taxon>
    </lineage>
</organism>
<dbReference type="Proteomes" id="UP001369815">
    <property type="component" value="Unassembled WGS sequence"/>
</dbReference>
<keyword evidence="3" id="KW-0479">Metal-binding</keyword>
<dbReference type="InterPro" id="IPR051323">
    <property type="entry name" value="AtsK-like"/>
</dbReference>
<comment type="cofactor">
    <cofactor evidence="1">
        <name>Fe(2+)</name>
        <dbReference type="ChEBI" id="CHEBI:29033"/>
    </cofactor>
</comment>
<protein>
    <recommendedName>
        <fullName evidence="7">TauD/TfdA-like domain-containing protein</fullName>
    </recommendedName>
</protein>
<gene>
    <name evidence="8" type="ORF">Daesc_002023</name>
</gene>
<dbReference type="GO" id="GO:0046872">
    <property type="term" value="F:metal ion binding"/>
    <property type="evidence" value="ECO:0007669"/>
    <property type="project" value="UniProtKB-KW"/>
</dbReference>
<dbReference type="GO" id="GO:0016706">
    <property type="term" value="F:2-oxoglutarate-dependent dioxygenase activity"/>
    <property type="evidence" value="ECO:0007669"/>
    <property type="project" value="TreeGrafter"/>
</dbReference>